<comment type="function">
    <text evidence="13">Component of the PEX1-PEX6 AAA ATPase complex involved in peroxisome biosynthesis. The complex acts as a protein dislocase complex that mediates the ATP-dependent extraction of the PEX5 receptor from peroxisomal membranes, an essential step for PEX5 recycling. Specifically recognizes PEX5 monoubiquitinated at 'Cys-6', and pulls it out of the peroxisome lumen through the PEX2-PEX10-PEX12 retrotranslocation channel. Extraction by the PEX1-PEX6 AAA ATPase complex is accompanied by unfolding of the TPR repeats and release of bound cargo from PEX5.</text>
</comment>
<dbReference type="Gene3D" id="3.10.330.10">
    <property type="match status" value="1"/>
</dbReference>
<evidence type="ECO:0000256" key="6">
    <source>
        <dbReference type="ARBA" id="ARBA00022801"/>
    </source>
</evidence>
<feature type="domain" description="AAA+ ATPase" evidence="16">
    <location>
        <begin position="518"/>
        <end position="681"/>
    </location>
</feature>
<comment type="subcellular location">
    <subcellularLocation>
        <location evidence="1">Membrane</location>
        <topology evidence="1">Peripheral membrane protein</topology>
    </subcellularLocation>
</comment>
<dbReference type="Pfam" id="PF17862">
    <property type="entry name" value="AAA_lid_3"/>
    <property type="match status" value="1"/>
</dbReference>
<comment type="caution">
    <text evidence="17">The sequence shown here is derived from an EMBL/GenBank/DDBJ whole genome shotgun (WGS) entry which is preliminary data.</text>
</comment>
<evidence type="ECO:0000256" key="13">
    <source>
        <dbReference type="ARBA" id="ARBA00059626"/>
    </source>
</evidence>
<proteinExistence type="inferred from homology"/>
<dbReference type="GO" id="GO:0005524">
    <property type="term" value="F:ATP binding"/>
    <property type="evidence" value="ECO:0007669"/>
    <property type="project" value="UniProtKB-KW"/>
</dbReference>
<dbReference type="GO" id="GO:0005778">
    <property type="term" value="C:peroxisomal membrane"/>
    <property type="evidence" value="ECO:0007669"/>
    <property type="project" value="TreeGrafter"/>
</dbReference>
<evidence type="ECO:0000256" key="14">
    <source>
        <dbReference type="ARBA" id="ARBA00081751"/>
    </source>
</evidence>
<keyword evidence="7" id="KW-0067">ATP-binding</keyword>
<evidence type="ECO:0000256" key="7">
    <source>
        <dbReference type="ARBA" id="ARBA00022840"/>
    </source>
</evidence>
<keyword evidence="4" id="KW-0962">Peroxisome biogenesis</keyword>
<dbReference type="Pfam" id="PF00004">
    <property type="entry name" value="AAA"/>
    <property type="match status" value="2"/>
</dbReference>
<dbReference type="Gene3D" id="3.40.50.300">
    <property type="entry name" value="P-loop containing nucleotide triphosphate hydrolases"/>
    <property type="match status" value="2"/>
</dbReference>
<evidence type="ECO:0000256" key="3">
    <source>
        <dbReference type="ARBA" id="ARBA00022448"/>
    </source>
</evidence>
<evidence type="ECO:0000256" key="12">
    <source>
        <dbReference type="ARBA" id="ARBA00048778"/>
    </source>
</evidence>
<reference evidence="17 18" key="1">
    <citation type="journal article" date="2019" name="Front. Genet.">
        <title>Whole-Genome Sequencing of the Opportunistic Yeast Pathogen Candida inconspicua Uncovers Its Hybrid Origin.</title>
        <authorList>
            <person name="Mixao V."/>
            <person name="Hansen A.P."/>
            <person name="Saus E."/>
            <person name="Boekhout T."/>
            <person name="Lass-Florl C."/>
            <person name="Gabaldon T."/>
        </authorList>
    </citation>
    <scope>NUCLEOTIDE SEQUENCE [LARGE SCALE GENOMIC DNA]</scope>
    <source>
        <strain evidence="17 18">CBS 180</strain>
    </source>
</reference>
<evidence type="ECO:0000259" key="16">
    <source>
        <dbReference type="SMART" id="SM00382"/>
    </source>
</evidence>
<dbReference type="PANTHER" id="PTHR23077">
    <property type="entry name" value="AAA-FAMILY ATPASE"/>
    <property type="match status" value="1"/>
</dbReference>
<evidence type="ECO:0000313" key="18">
    <source>
        <dbReference type="Proteomes" id="UP000307173"/>
    </source>
</evidence>
<evidence type="ECO:0000313" key="17">
    <source>
        <dbReference type="EMBL" id="TID29205.1"/>
    </source>
</evidence>
<dbReference type="InterPro" id="IPR041569">
    <property type="entry name" value="AAA_lid_3"/>
</dbReference>
<dbReference type="GO" id="GO:0016887">
    <property type="term" value="F:ATP hydrolysis activity"/>
    <property type="evidence" value="ECO:0007669"/>
    <property type="project" value="InterPro"/>
</dbReference>
<evidence type="ECO:0000256" key="2">
    <source>
        <dbReference type="ARBA" id="ARBA00006914"/>
    </source>
</evidence>
<keyword evidence="5" id="KW-0547">Nucleotide-binding</keyword>
<keyword evidence="8" id="KW-0653">Protein transport</keyword>
<dbReference type="InterPro" id="IPR029067">
    <property type="entry name" value="CDC48_domain_2-like_sf"/>
</dbReference>
<dbReference type="InterPro" id="IPR027417">
    <property type="entry name" value="P-loop_NTPase"/>
</dbReference>
<comment type="catalytic activity">
    <reaction evidence="12">
        <text>ATP + H2O = ADP + phosphate + H(+)</text>
        <dbReference type="Rhea" id="RHEA:13065"/>
        <dbReference type="ChEBI" id="CHEBI:15377"/>
        <dbReference type="ChEBI" id="CHEBI:15378"/>
        <dbReference type="ChEBI" id="CHEBI:30616"/>
        <dbReference type="ChEBI" id="CHEBI:43474"/>
        <dbReference type="ChEBI" id="CHEBI:456216"/>
    </reaction>
    <physiologicalReaction direction="left-to-right" evidence="12">
        <dbReference type="Rhea" id="RHEA:13066"/>
    </physiologicalReaction>
</comment>
<feature type="domain" description="AAA+ ATPase" evidence="16">
    <location>
        <begin position="806"/>
        <end position="942"/>
    </location>
</feature>
<dbReference type="InterPro" id="IPR003959">
    <property type="entry name" value="ATPase_AAA_core"/>
</dbReference>
<evidence type="ECO:0000256" key="5">
    <source>
        <dbReference type="ARBA" id="ARBA00022741"/>
    </source>
</evidence>
<dbReference type="STRING" id="52247.A0A4T0X231"/>
<dbReference type="AlphaFoldDB" id="A0A4T0X231"/>
<gene>
    <name evidence="17" type="ORF">CANINC_002090</name>
</gene>
<dbReference type="InterPro" id="IPR003593">
    <property type="entry name" value="AAA+_ATPase"/>
</dbReference>
<dbReference type="GO" id="GO:0016558">
    <property type="term" value="P:protein import into peroxisome matrix"/>
    <property type="evidence" value="ECO:0007669"/>
    <property type="project" value="TreeGrafter"/>
</dbReference>
<dbReference type="OrthoDB" id="2187at2759"/>
<keyword evidence="9" id="KW-0472">Membrane</keyword>
<dbReference type="PROSITE" id="PS00674">
    <property type="entry name" value="AAA"/>
    <property type="match status" value="1"/>
</dbReference>
<feature type="compositionally biased region" description="Polar residues" evidence="15">
    <location>
        <begin position="197"/>
        <end position="214"/>
    </location>
</feature>
<dbReference type="Gene3D" id="1.10.8.60">
    <property type="match status" value="1"/>
</dbReference>
<dbReference type="CDD" id="cd19526">
    <property type="entry name" value="RecA-like_PEX1_r2"/>
    <property type="match status" value="1"/>
</dbReference>
<evidence type="ECO:0000256" key="8">
    <source>
        <dbReference type="ARBA" id="ARBA00022927"/>
    </source>
</evidence>
<sequence>MSFGIDARVVWKPLNSCTVSVPSSFIYPIIDSTNLLVQQIIFHISDFNTDKRIVTLGWNGNTTGENDTIEIDTQYAKLLGIEENSTVRVDIDLKLIYEIEKNSNSSSVVEIEPVTTSDWELTEIYAQAIESNFLSQVRCVQTNQKLIIYANPLSSSTSGPISFKIVNIKINDEVCDFAKIGNNTELHIIPKPHGLKPTSNAKLKNQQKRTNSVTSRKTSLKSPIVIKQCIVNSEGNNFTVYSKTRNPMYEGVKFVQIHVLEGAGTPHRARRVTDKEKQIGVSDSMFGNTIIANYIELPDIEDFALNLIERTKNDSVMISPLLAISLGIEGTCGEKLVIEPYNKKSMKLDINNCKLIIHKFTDTSSKSPELNDDNKLELKKGNILERKHKIQEINKKNVFVMQKKLLDIFGTHSPLTNGMKLPIIKDILPQGGILEFDSEVLNRIAKLKRSKTIGWTLLSVDDHDGREDIDVLSHVQVKFGKDILVPRSRLQNVGIESEHSNVYGQDKKLELIKETLNNHIPTFLYGKSGSGKSLLVSNIVEEFIENGVYCKVLDFSQSTMKSSIGGDNFEDSDDESEDSEKNTNRNKYIVELFEKTARQCFWHSPSLLVLENLDSIIPKEVEHGDSGSSAQISEILMQKFSKLVKEKYIVLLATGKSKESLNQKVSQRHFLDEEIHLEAPNKHQISEILLRLLEKQYTEYVDEKICNDLIDIASELDGFLPLDIKILIDRAFHVMISDDDLIFKKVHFLKAIEGYTPTSLRGVKLQKSTTNWDEIGGLSEVKRVLLETLEWPTKYAPIFSRCTLRLRSGILLYGYPGCGKTFLASAISSKCGLNFISVKGPEILNKYIGASEQSVRELFERAQSAKPCILFFDEFDSIAPKRGHDSTGVTDRIVNQLLTQMDGAEGLDGVYVLAATSRPDLIDSALLRPGRLDKSILCDLPDYDDRLDILKTIVKSNNFQLECITDLEEISRLTDGYTGADLQAVVYNAYLKSVHVKLDAQAANESVTQIEEEDVEFSIKHSSLNEDNRSQRIFTSDIKKKVKTILENMKQVSIEEDLRDNVDDIEGKQNVIPIYITLDQLLESLNETKKSISVKELEKLTKIYSQFEGSKRPGEMKSGEGSTEVGVRTSLM</sequence>
<dbReference type="GO" id="GO:0005829">
    <property type="term" value="C:cytosol"/>
    <property type="evidence" value="ECO:0007669"/>
    <property type="project" value="TreeGrafter"/>
</dbReference>
<dbReference type="InterPro" id="IPR050168">
    <property type="entry name" value="AAA_ATPase_domain"/>
</dbReference>
<keyword evidence="6" id="KW-0378">Hydrolase</keyword>
<feature type="region of interest" description="Disordered" evidence="15">
    <location>
        <begin position="1110"/>
        <end position="1132"/>
    </location>
</feature>
<comment type="similarity">
    <text evidence="2">Belongs to the AAA ATPase family.</text>
</comment>
<keyword evidence="18" id="KW-1185">Reference proteome</keyword>
<dbReference type="Pfam" id="PF09262">
    <property type="entry name" value="PEX-1N"/>
    <property type="match status" value="1"/>
</dbReference>
<dbReference type="SUPFAM" id="SSF54585">
    <property type="entry name" value="Cdc48 domain 2-like"/>
    <property type="match status" value="1"/>
</dbReference>
<keyword evidence="3" id="KW-0813">Transport</keyword>
<dbReference type="InterPro" id="IPR003960">
    <property type="entry name" value="ATPase_AAA_CS"/>
</dbReference>
<evidence type="ECO:0000256" key="15">
    <source>
        <dbReference type="SAM" id="MobiDB-lite"/>
    </source>
</evidence>
<dbReference type="Proteomes" id="UP000307173">
    <property type="component" value="Unassembled WGS sequence"/>
</dbReference>
<dbReference type="PANTHER" id="PTHR23077:SF12">
    <property type="entry name" value="PEROXISOMAL ATPASE PEX1"/>
    <property type="match status" value="1"/>
</dbReference>
<feature type="region of interest" description="Disordered" evidence="15">
    <location>
        <begin position="192"/>
        <end position="214"/>
    </location>
</feature>
<accession>A0A4T0X231</accession>
<dbReference type="InterPro" id="IPR009010">
    <property type="entry name" value="Asp_de-COase-like_dom_sf"/>
</dbReference>
<evidence type="ECO:0000256" key="1">
    <source>
        <dbReference type="ARBA" id="ARBA00004170"/>
    </source>
</evidence>
<evidence type="ECO:0000256" key="11">
    <source>
        <dbReference type="ARBA" id="ARBA00034532"/>
    </source>
</evidence>
<organism evidence="17 18">
    <name type="scientific">Pichia inconspicua</name>
    <dbReference type="NCBI Taxonomy" id="52247"/>
    <lineage>
        <taxon>Eukaryota</taxon>
        <taxon>Fungi</taxon>
        <taxon>Dikarya</taxon>
        <taxon>Ascomycota</taxon>
        <taxon>Saccharomycotina</taxon>
        <taxon>Pichiomycetes</taxon>
        <taxon>Pichiales</taxon>
        <taxon>Pichiaceae</taxon>
        <taxon>Pichia</taxon>
    </lineage>
</organism>
<dbReference type="FunFam" id="3.40.50.300:FF:000149">
    <property type="entry name" value="Nuclear valosin-containing protein-like"/>
    <property type="match status" value="1"/>
</dbReference>
<evidence type="ECO:0000256" key="10">
    <source>
        <dbReference type="ARBA" id="ARBA00032509"/>
    </source>
</evidence>
<name>A0A4T0X231_9ASCO</name>
<dbReference type="EMBL" id="SELW01000327">
    <property type="protein sequence ID" value="TID29205.1"/>
    <property type="molecule type" value="Genomic_DNA"/>
</dbReference>
<dbReference type="SMART" id="SM00382">
    <property type="entry name" value="AAA"/>
    <property type="match status" value="2"/>
</dbReference>
<dbReference type="InterPro" id="IPR015342">
    <property type="entry name" value="PEX1-N_C-lobe"/>
</dbReference>
<dbReference type="SUPFAM" id="SSF50692">
    <property type="entry name" value="ADC-like"/>
    <property type="match status" value="1"/>
</dbReference>
<protein>
    <recommendedName>
        <fullName evidence="11">Peroxisomal ATPase PEX1</fullName>
    </recommendedName>
    <alternativeName>
        <fullName evidence="10">Peroxin-1</fullName>
    </alternativeName>
    <alternativeName>
        <fullName evidence="14">Peroxisome biosynthesis protein PAS1</fullName>
    </alternativeName>
</protein>
<evidence type="ECO:0000256" key="9">
    <source>
        <dbReference type="ARBA" id="ARBA00023136"/>
    </source>
</evidence>
<dbReference type="SUPFAM" id="SSF52540">
    <property type="entry name" value="P-loop containing nucleoside triphosphate hydrolases"/>
    <property type="match status" value="2"/>
</dbReference>
<evidence type="ECO:0000256" key="4">
    <source>
        <dbReference type="ARBA" id="ARBA00022593"/>
    </source>
</evidence>